<evidence type="ECO:0000256" key="6">
    <source>
        <dbReference type="HAMAP-Rule" id="MF_01201"/>
    </source>
</evidence>
<feature type="domain" description="Alanine racemase C-terminal" evidence="9">
    <location>
        <begin position="248"/>
        <end position="385"/>
    </location>
</feature>
<dbReference type="GO" id="GO:0005829">
    <property type="term" value="C:cytosol"/>
    <property type="evidence" value="ECO:0007669"/>
    <property type="project" value="TreeGrafter"/>
</dbReference>
<feature type="active site" description="Proton acceptor; specific for D-alanine" evidence="6">
    <location>
        <position position="50"/>
    </location>
</feature>
<feature type="active site" description="Proton acceptor; specific for L-alanine" evidence="6">
    <location>
        <position position="269"/>
    </location>
</feature>
<evidence type="ECO:0000313" key="11">
    <source>
        <dbReference type="Proteomes" id="UP000435802"/>
    </source>
</evidence>
<dbReference type="SMART" id="SM01005">
    <property type="entry name" value="Ala_racemase_C"/>
    <property type="match status" value="1"/>
</dbReference>
<dbReference type="RefSeq" id="WP_160860508.1">
    <property type="nucleotide sequence ID" value="NZ_WUMK01000006.1"/>
</dbReference>
<evidence type="ECO:0000259" key="9">
    <source>
        <dbReference type="SMART" id="SM01005"/>
    </source>
</evidence>
<feature type="modified residue" description="N6-(pyridoxal phosphate)lysine" evidence="6 7">
    <location>
        <position position="50"/>
    </location>
</feature>
<reference evidence="10 11" key="1">
    <citation type="submission" date="2019-12" db="EMBL/GenBank/DDBJ databases">
        <title>Shinella kummerowiae sp. nov., a symbiotic bacterium isolated from root nodules of the herbal legume Kummerowia stipulacea.</title>
        <authorList>
            <person name="Gao J."/>
        </authorList>
    </citation>
    <scope>NUCLEOTIDE SEQUENCE [LARGE SCALE GENOMIC DNA]</scope>
    <source>
        <strain evidence="10 11">CCBAU 25048</strain>
    </source>
</reference>
<dbReference type="SUPFAM" id="SSF50621">
    <property type="entry name" value="Alanine racemase C-terminal domain-like"/>
    <property type="match status" value="1"/>
</dbReference>
<name>A0A6N8SJJ8_9HYPH</name>
<dbReference type="AlphaFoldDB" id="A0A6N8SJJ8"/>
<gene>
    <name evidence="10" type="primary">alr</name>
    <name evidence="10" type="ORF">GR138_17435</name>
</gene>
<evidence type="ECO:0000256" key="4">
    <source>
        <dbReference type="ARBA" id="ARBA00022898"/>
    </source>
</evidence>
<comment type="catalytic activity">
    <reaction evidence="1 6">
        <text>L-alanine = D-alanine</text>
        <dbReference type="Rhea" id="RHEA:20249"/>
        <dbReference type="ChEBI" id="CHEBI:57416"/>
        <dbReference type="ChEBI" id="CHEBI:57972"/>
        <dbReference type="EC" id="5.1.1.1"/>
    </reaction>
</comment>
<dbReference type="GO" id="GO:0030170">
    <property type="term" value="F:pyridoxal phosphate binding"/>
    <property type="evidence" value="ECO:0007669"/>
    <property type="project" value="UniProtKB-UniRule"/>
</dbReference>
<dbReference type="EMBL" id="WUMK01000006">
    <property type="protein sequence ID" value="MXN46980.1"/>
    <property type="molecule type" value="Genomic_DNA"/>
</dbReference>
<evidence type="ECO:0000256" key="2">
    <source>
        <dbReference type="ARBA" id="ARBA00001933"/>
    </source>
</evidence>
<dbReference type="InterPro" id="IPR001608">
    <property type="entry name" value="Ala_racemase_N"/>
</dbReference>
<dbReference type="InterPro" id="IPR000821">
    <property type="entry name" value="Ala_racemase"/>
</dbReference>
<dbReference type="GO" id="GO:0008784">
    <property type="term" value="F:alanine racemase activity"/>
    <property type="evidence" value="ECO:0007669"/>
    <property type="project" value="UniProtKB-UniRule"/>
</dbReference>
<comment type="similarity">
    <text evidence="6">Belongs to the alanine racemase family.</text>
</comment>
<dbReference type="NCBIfam" id="TIGR00492">
    <property type="entry name" value="alr"/>
    <property type="match status" value="1"/>
</dbReference>
<evidence type="ECO:0000256" key="5">
    <source>
        <dbReference type="ARBA" id="ARBA00023235"/>
    </source>
</evidence>
<proteinExistence type="inferred from homology"/>
<dbReference type="InterPro" id="IPR009006">
    <property type="entry name" value="Ala_racemase/Decarboxylase_C"/>
</dbReference>
<dbReference type="PRINTS" id="PR00992">
    <property type="entry name" value="ALARACEMASE"/>
</dbReference>
<evidence type="ECO:0000256" key="8">
    <source>
        <dbReference type="PIRSR" id="PIRSR600821-52"/>
    </source>
</evidence>
<dbReference type="PANTHER" id="PTHR30511">
    <property type="entry name" value="ALANINE RACEMASE"/>
    <property type="match status" value="1"/>
</dbReference>
<dbReference type="EC" id="5.1.1.1" evidence="3 6"/>
<dbReference type="Pfam" id="PF01168">
    <property type="entry name" value="Ala_racemase_N"/>
    <property type="match status" value="1"/>
</dbReference>
<feature type="binding site" evidence="6 8">
    <location>
        <position position="147"/>
    </location>
    <ligand>
        <name>substrate</name>
    </ligand>
</feature>
<organism evidence="10 11">
    <name type="scientific">Shinella kummerowiae</name>
    <dbReference type="NCBI Taxonomy" id="417745"/>
    <lineage>
        <taxon>Bacteria</taxon>
        <taxon>Pseudomonadati</taxon>
        <taxon>Pseudomonadota</taxon>
        <taxon>Alphaproteobacteria</taxon>
        <taxon>Hyphomicrobiales</taxon>
        <taxon>Rhizobiaceae</taxon>
        <taxon>Shinella</taxon>
    </lineage>
</organism>
<keyword evidence="5 6" id="KW-0413">Isomerase</keyword>
<comment type="caution">
    <text evidence="10">The sequence shown here is derived from an EMBL/GenBank/DDBJ whole genome shotgun (WGS) entry which is preliminary data.</text>
</comment>
<dbReference type="InterPro" id="IPR029066">
    <property type="entry name" value="PLP-binding_barrel"/>
</dbReference>
<keyword evidence="4 6" id="KW-0663">Pyridoxal phosphate</keyword>
<dbReference type="PANTHER" id="PTHR30511:SF0">
    <property type="entry name" value="ALANINE RACEMASE, CATABOLIC-RELATED"/>
    <property type="match status" value="1"/>
</dbReference>
<comment type="function">
    <text evidence="6">Catalyzes the interconversion of L-alanine and D-alanine. May also act on other amino acids.</text>
</comment>
<dbReference type="InterPro" id="IPR011079">
    <property type="entry name" value="Ala_racemase_C"/>
</dbReference>
<feature type="binding site" evidence="6 8">
    <location>
        <position position="328"/>
    </location>
    <ligand>
        <name>substrate</name>
    </ligand>
</feature>
<dbReference type="Gene3D" id="3.20.20.10">
    <property type="entry name" value="Alanine racemase"/>
    <property type="match status" value="1"/>
</dbReference>
<comment type="cofactor">
    <cofactor evidence="2 6 7">
        <name>pyridoxal 5'-phosphate</name>
        <dbReference type="ChEBI" id="CHEBI:597326"/>
    </cofactor>
</comment>
<dbReference type="UniPathway" id="UPA00042">
    <property type="reaction ID" value="UER00497"/>
</dbReference>
<evidence type="ECO:0000313" key="10">
    <source>
        <dbReference type="EMBL" id="MXN46980.1"/>
    </source>
</evidence>
<sequence>MSTHPTPARPTLPVAGEDHARLTIDLSALADNWRAMARRSGAARTAAVLKADAYGVGLEPAARTFHQAGARDFFVATPAEGATLRGVLPDVRIYVLSGMWAGSERLFFEFDLVPVIVSEEQLVVFMSAIADGGDLPCVLHVDTGMSRLGLRVEDALALASDTARPASFSPIMLLSHLACADDPSHPLNRQQLQRFRSVVEAFDDIDATLANSAGIFLGEDYHFTLTRPGIALYGGAAVNDVPNPMKPVVTAEARILQVREAKTGESVSYGASTVFTRDTRIAVAAIGYADGYMRSLSGSGVPLRKASIPGASGVLHGRSVPLIGRVTMDLTHFDVTDLPAGSVRAGDFIELFGRHMPIEDVARAGGTIDYELLTSLGGRYERRYELAKK</sequence>
<keyword evidence="11" id="KW-1185">Reference proteome</keyword>
<dbReference type="GO" id="GO:0030632">
    <property type="term" value="P:D-alanine biosynthetic process"/>
    <property type="evidence" value="ECO:0007669"/>
    <property type="project" value="UniProtKB-UniRule"/>
</dbReference>
<protein>
    <recommendedName>
        <fullName evidence="3 6">Alanine racemase</fullName>
        <ecNumber evidence="3 6">5.1.1.1</ecNumber>
    </recommendedName>
</protein>
<evidence type="ECO:0000256" key="3">
    <source>
        <dbReference type="ARBA" id="ARBA00013089"/>
    </source>
</evidence>
<dbReference type="OrthoDB" id="9813814at2"/>
<dbReference type="Proteomes" id="UP000435802">
    <property type="component" value="Unassembled WGS sequence"/>
</dbReference>
<evidence type="ECO:0000256" key="7">
    <source>
        <dbReference type="PIRSR" id="PIRSR600821-50"/>
    </source>
</evidence>
<accession>A0A6N8SJJ8</accession>
<dbReference type="CDD" id="cd00430">
    <property type="entry name" value="PLPDE_III_AR"/>
    <property type="match status" value="1"/>
</dbReference>
<evidence type="ECO:0000256" key="1">
    <source>
        <dbReference type="ARBA" id="ARBA00000316"/>
    </source>
</evidence>
<dbReference type="Pfam" id="PF00842">
    <property type="entry name" value="Ala_racemase_C"/>
    <property type="match status" value="1"/>
</dbReference>
<dbReference type="Gene3D" id="2.40.37.10">
    <property type="entry name" value="Lyase, Ornithine Decarboxylase, Chain A, domain 1"/>
    <property type="match status" value="1"/>
</dbReference>
<comment type="pathway">
    <text evidence="6">Amino-acid biosynthesis; D-alanine biosynthesis; D-alanine from L-alanine: step 1/1.</text>
</comment>
<dbReference type="HAMAP" id="MF_01201">
    <property type="entry name" value="Ala_racemase"/>
    <property type="match status" value="1"/>
</dbReference>
<dbReference type="SUPFAM" id="SSF51419">
    <property type="entry name" value="PLP-binding barrel"/>
    <property type="match status" value="1"/>
</dbReference>